<comment type="similarity">
    <text evidence="1 2">Belongs to the anti-sigma-factor antagonist family.</text>
</comment>
<evidence type="ECO:0000256" key="2">
    <source>
        <dbReference type="RuleBase" id="RU003749"/>
    </source>
</evidence>
<evidence type="ECO:0000256" key="1">
    <source>
        <dbReference type="ARBA" id="ARBA00009013"/>
    </source>
</evidence>
<feature type="domain" description="STAS" evidence="4">
    <location>
        <begin position="35"/>
        <end position="136"/>
    </location>
</feature>
<evidence type="ECO:0000313" key="6">
    <source>
        <dbReference type="Proteomes" id="UP000586918"/>
    </source>
</evidence>
<dbReference type="InterPro" id="IPR003658">
    <property type="entry name" value="Anti-sigma_ant"/>
</dbReference>
<name>A0A848DDW5_9PSEU</name>
<proteinExistence type="inferred from homology"/>
<sequence length="173" mass="18301">MTGSSDAERPRAGPGRVQITGQQQLFTATVDRLTPRVQVVRLVGELDVLTAPQLERLLVSLLSSAAGVVFLDVSRLTYLSAAGISVLVRAAYRAGEVDIGFCLVGASRTGARTFDASGTVSLFEMFDGVEQALAALRAEARAAAASVRGGPHGGNLSHPRQLDHPSGRRIRRH</sequence>
<dbReference type="PANTHER" id="PTHR33495:SF2">
    <property type="entry name" value="ANTI-SIGMA FACTOR ANTAGONIST TM_1081-RELATED"/>
    <property type="match status" value="1"/>
</dbReference>
<protein>
    <recommendedName>
        <fullName evidence="2">Anti-sigma factor antagonist</fullName>
    </recommendedName>
</protein>
<accession>A0A848DDW5</accession>
<feature type="region of interest" description="Disordered" evidence="3">
    <location>
        <begin position="147"/>
        <end position="173"/>
    </location>
</feature>
<dbReference type="PROSITE" id="PS50801">
    <property type="entry name" value="STAS"/>
    <property type="match status" value="1"/>
</dbReference>
<organism evidence="5 6">
    <name type="scientific">Pseudonocardia bannensis</name>
    <dbReference type="NCBI Taxonomy" id="630973"/>
    <lineage>
        <taxon>Bacteria</taxon>
        <taxon>Bacillati</taxon>
        <taxon>Actinomycetota</taxon>
        <taxon>Actinomycetes</taxon>
        <taxon>Pseudonocardiales</taxon>
        <taxon>Pseudonocardiaceae</taxon>
        <taxon>Pseudonocardia</taxon>
    </lineage>
</organism>
<evidence type="ECO:0000256" key="3">
    <source>
        <dbReference type="SAM" id="MobiDB-lite"/>
    </source>
</evidence>
<dbReference type="Gene3D" id="3.30.750.24">
    <property type="entry name" value="STAS domain"/>
    <property type="match status" value="1"/>
</dbReference>
<dbReference type="NCBIfam" id="TIGR00377">
    <property type="entry name" value="ant_ant_sig"/>
    <property type="match status" value="1"/>
</dbReference>
<dbReference type="RefSeq" id="WP_169410263.1">
    <property type="nucleotide sequence ID" value="NZ_JAAXKZ010000008.1"/>
</dbReference>
<dbReference type="Proteomes" id="UP000586918">
    <property type="component" value="Unassembled WGS sequence"/>
</dbReference>
<dbReference type="InterPro" id="IPR036513">
    <property type="entry name" value="STAS_dom_sf"/>
</dbReference>
<dbReference type="EMBL" id="JAAXKZ010000008">
    <property type="protein sequence ID" value="NMH90772.1"/>
    <property type="molecule type" value="Genomic_DNA"/>
</dbReference>
<dbReference type="PANTHER" id="PTHR33495">
    <property type="entry name" value="ANTI-SIGMA FACTOR ANTAGONIST TM_1081-RELATED-RELATED"/>
    <property type="match status" value="1"/>
</dbReference>
<comment type="caution">
    <text evidence="5">The sequence shown here is derived from an EMBL/GenBank/DDBJ whole genome shotgun (WGS) entry which is preliminary data.</text>
</comment>
<dbReference type="CDD" id="cd07043">
    <property type="entry name" value="STAS_anti-anti-sigma_factors"/>
    <property type="match status" value="1"/>
</dbReference>
<evidence type="ECO:0000313" key="5">
    <source>
        <dbReference type="EMBL" id="NMH90772.1"/>
    </source>
</evidence>
<evidence type="ECO:0000259" key="4">
    <source>
        <dbReference type="PROSITE" id="PS50801"/>
    </source>
</evidence>
<reference evidence="5 6" key="1">
    <citation type="submission" date="2020-04" db="EMBL/GenBank/DDBJ databases">
        <authorList>
            <person name="Klaysubun C."/>
            <person name="Duangmal K."/>
            <person name="Lipun K."/>
        </authorList>
    </citation>
    <scope>NUCLEOTIDE SEQUENCE [LARGE SCALE GENOMIC DNA]</scope>
    <source>
        <strain evidence="5 6">DSM 45300</strain>
    </source>
</reference>
<dbReference type="InterPro" id="IPR002645">
    <property type="entry name" value="STAS_dom"/>
</dbReference>
<dbReference type="GO" id="GO:0043856">
    <property type="term" value="F:anti-sigma factor antagonist activity"/>
    <property type="evidence" value="ECO:0007669"/>
    <property type="project" value="InterPro"/>
</dbReference>
<gene>
    <name evidence="5" type="ORF">HF519_04070</name>
</gene>
<dbReference type="Pfam" id="PF01740">
    <property type="entry name" value="STAS"/>
    <property type="match status" value="1"/>
</dbReference>
<dbReference type="SUPFAM" id="SSF52091">
    <property type="entry name" value="SpoIIaa-like"/>
    <property type="match status" value="1"/>
</dbReference>
<keyword evidence="6" id="KW-1185">Reference proteome</keyword>
<dbReference type="AlphaFoldDB" id="A0A848DDW5"/>